<evidence type="ECO:0000313" key="2">
    <source>
        <dbReference type="EMBL" id="PON31581.1"/>
    </source>
</evidence>
<dbReference type="SUPFAM" id="SSF54495">
    <property type="entry name" value="UBC-like"/>
    <property type="match status" value="1"/>
</dbReference>
<evidence type="ECO:0000313" key="3">
    <source>
        <dbReference type="Proteomes" id="UP000237105"/>
    </source>
</evidence>
<dbReference type="EMBL" id="JXTB01000986">
    <property type="protein sequence ID" value="PON31581.1"/>
    <property type="molecule type" value="Genomic_DNA"/>
</dbReference>
<proteinExistence type="predicted"/>
<organism evidence="2 3">
    <name type="scientific">Parasponia andersonii</name>
    <name type="common">Sponia andersonii</name>
    <dbReference type="NCBI Taxonomy" id="3476"/>
    <lineage>
        <taxon>Eukaryota</taxon>
        <taxon>Viridiplantae</taxon>
        <taxon>Streptophyta</taxon>
        <taxon>Embryophyta</taxon>
        <taxon>Tracheophyta</taxon>
        <taxon>Spermatophyta</taxon>
        <taxon>Magnoliopsida</taxon>
        <taxon>eudicotyledons</taxon>
        <taxon>Gunneridae</taxon>
        <taxon>Pentapetalae</taxon>
        <taxon>rosids</taxon>
        <taxon>fabids</taxon>
        <taxon>Rosales</taxon>
        <taxon>Cannabaceae</taxon>
        <taxon>Parasponia</taxon>
    </lineage>
</organism>
<dbReference type="Proteomes" id="UP000237105">
    <property type="component" value="Unassembled WGS sequence"/>
</dbReference>
<feature type="signal peptide" evidence="1">
    <location>
        <begin position="1"/>
        <end position="32"/>
    </location>
</feature>
<keyword evidence="3" id="KW-1185">Reference proteome</keyword>
<name>A0A2P5A4V5_PARAD</name>
<dbReference type="InterPro" id="IPR016135">
    <property type="entry name" value="UBQ-conjugating_enzyme/RWD"/>
</dbReference>
<feature type="chain" id="PRO_5015187250" evidence="1">
    <location>
        <begin position="33"/>
        <end position="127"/>
    </location>
</feature>
<sequence length="127" mass="14441">MRRVKGRNWTFCFSLLSKWWFAALNSPFLVCAHISTSLLTDPNPASPANPEAAQLYQHDIQAYNKFMEYQLWNSSMDVDLSLGLSLSFESFWHSSWTIFIATYFGSIKTTTSSVKSSLIDREAKAVS</sequence>
<keyword evidence="1" id="KW-0732">Signal</keyword>
<dbReference type="AlphaFoldDB" id="A0A2P5A4V5"/>
<reference evidence="3" key="1">
    <citation type="submission" date="2016-06" db="EMBL/GenBank/DDBJ databases">
        <title>Parallel loss of symbiosis genes in relatives of nitrogen-fixing non-legume Parasponia.</title>
        <authorList>
            <person name="Van Velzen R."/>
            <person name="Holmer R."/>
            <person name="Bu F."/>
            <person name="Rutten L."/>
            <person name="Van Zeijl A."/>
            <person name="Liu W."/>
            <person name="Santuari L."/>
            <person name="Cao Q."/>
            <person name="Sharma T."/>
            <person name="Shen D."/>
            <person name="Roswanjaya Y."/>
            <person name="Wardhani T."/>
            <person name="Kalhor M.S."/>
            <person name="Jansen J."/>
            <person name="Van den Hoogen J."/>
            <person name="Gungor B."/>
            <person name="Hartog M."/>
            <person name="Hontelez J."/>
            <person name="Verver J."/>
            <person name="Yang W.-C."/>
            <person name="Schijlen E."/>
            <person name="Repin R."/>
            <person name="Schilthuizen M."/>
            <person name="Schranz E."/>
            <person name="Heidstra R."/>
            <person name="Miyata K."/>
            <person name="Fedorova E."/>
            <person name="Kohlen W."/>
            <person name="Bisseling T."/>
            <person name="Smit S."/>
            <person name="Geurts R."/>
        </authorList>
    </citation>
    <scope>NUCLEOTIDE SEQUENCE [LARGE SCALE GENOMIC DNA]</scope>
    <source>
        <strain evidence="3">cv. WU1-14</strain>
    </source>
</reference>
<dbReference type="Gene3D" id="3.10.110.10">
    <property type="entry name" value="Ubiquitin Conjugating Enzyme"/>
    <property type="match status" value="1"/>
</dbReference>
<gene>
    <name evidence="2" type="ORF">PanWU01x14_368800</name>
</gene>
<dbReference type="OrthoDB" id="10361401at2759"/>
<comment type="caution">
    <text evidence="2">The sequence shown here is derived from an EMBL/GenBank/DDBJ whole genome shotgun (WGS) entry which is preliminary data.</text>
</comment>
<evidence type="ECO:0000256" key="1">
    <source>
        <dbReference type="SAM" id="SignalP"/>
    </source>
</evidence>
<accession>A0A2P5A4V5</accession>
<dbReference type="STRING" id="3476.A0A2P5A4V5"/>
<protein>
    <submittedName>
        <fullName evidence="2">Ubiquitin-fold modifier-conjugating enzyme</fullName>
    </submittedName>
</protein>